<protein>
    <submittedName>
        <fullName evidence="9">TROVE domain-containing protein</fullName>
    </submittedName>
</protein>
<dbReference type="PROSITE" id="PS50988">
    <property type="entry name" value="TROVE"/>
    <property type="match status" value="1"/>
</dbReference>
<dbReference type="InterPro" id="IPR040322">
    <property type="entry name" value="TROVE2"/>
</dbReference>
<keyword evidence="10" id="KW-1185">Reference proteome</keyword>
<dbReference type="SUPFAM" id="SSF140864">
    <property type="entry name" value="TROVE domain-like"/>
    <property type="match status" value="1"/>
</dbReference>
<reference evidence="9 10" key="1">
    <citation type="submission" date="2020-05" db="EMBL/GenBank/DDBJ databases">
        <title>MicrobeNet Type strains.</title>
        <authorList>
            <person name="Nicholson A.C."/>
        </authorList>
    </citation>
    <scope>NUCLEOTIDE SEQUENCE [LARGE SCALE GENOMIC DNA]</scope>
    <source>
        <strain evidence="9 10">JCM 3224</strain>
    </source>
</reference>
<evidence type="ECO:0000256" key="3">
    <source>
        <dbReference type="ARBA" id="ARBA00022490"/>
    </source>
</evidence>
<dbReference type="GO" id="GO:1990904">
    <property type="term" value="C:ribonucleoprotein complex"/>
    <property type="evidence" value="ECO:0007669"/>
    <property type="project" value="UniProtKB-KW"/>
</dbReference>
<evidence type="ECO:0000256" key="2">
    <source>
        <dbReference type="ARBA" id="ARBA00007814"/>
    </source>
</evidence>
<dbReference type="GO" id="GO:0003723">
    <property type="term" value="F:RNA binding"/>
    <property type="evidence" value="ECO:0007669"/>
    <property type="project" value="UniProtKB-KW"/>
</dbReference>
<organism evidence="9 10">
    <name type="scientific">Nocardia uniformis</name>
    <dbReference type="NCBI Taxonomy" id="53432"/>
    <lineage>
        <taxon>Bacteria</taxon>
        <taxon>Bacillati</taxon>
        <taxon>Actinomycetota</taxon>
        <taxon>Actinomycetes</taxon>
        <taxon>Mycobacteriales</taxon>
        <taxon>Nocardiaceae</taxon>
        <taxon>Nocardia</taxon>
    </lineage>
</organism>
<dbReference type="InterPro" id="IPR037214">
    <property type="entry name" value="TROVE_dom_sf"/>
</dbReference>
<dbReference type="InterPro" id="IPR036465">
    <property type="entry name" value="vWFA_dom_sf"/>
</dbReference>
<name>A0A849C4Q5_9NOCA</name>
<dbReference type="PANTHER" id="PTHR14202:SF0">
    <property type="entry name" value="RNA-BINDING PROTEIN RO60"/>
    <property type="match status" value="1"/>
</dbReference>
<keyword evidence="5" id="KW-0694">RNA-binding</keyword>
<keyword evidence="3" id="KW-0963">Cytoplasm</keyword>
<dbReference type="PANTHER" id="PTHR14202">
    <property type="entry name" value="60 KDA RIBONUCLEOPROTEIN SSA/RO"/>
    <property type="match status" value="1"/>
</dbReference>
<comment type="subcellular location">
    <subcellularLocation>
        <location evidence="1">Cytoplasm</location>
    </subcellularLocation>
</comment>
<comment type="caution">
    <text evidence="9">The sequence shown here is derived from an EMBL/GenBank/DDBJ whole genome shotgun (WGS) entry which is preliminary data.</text>
</comment>
<evidence type="ECO:0000259" key="8">
    <source>
        <dbReference type="PROSITE" id="PS50988"/>
    </source>
</evidence>
<evidence type="ECO:0000256" key="6">
    <source>
        <dbReference type="ARBA" id="ARBA00023274"/>
    </source>
</evidence>
<evidence type="ECO:0000256" key="1">
    <source>
        <dbReference type="ARBA" id="ARBA00004496"/>
    </source>
</evidence>
<evidence type="ECO:0000313" key="10">
    <source>
        <dbReference type="Proteomes" id="UP000586827"/>
    </source>
</evidence>
<sequence length="542" mass="59401">MAKFNIARLRGKVASATAAATSPIRSEQVPSGRTHEGAPGYQRTVRGELFLLAVSNMVGENTFYESGDARDNRYAALVREATAADPEWTARFLRWLRSEANMRSAALVGAAEFTKARLDAAQPGMSRQVVDSVLQRADEPGELIGYWHANYGRALPKPLKRGLADAVRRLYDERSLAKWDSSARAFRFGDVIEIAHPAPLAEKPWQGALFAHAIDRRHNRENAIPDELLTLRARAELLALPVEQRRALFQDADRARDTLRAAGMTWESVAGWLQGPMDAAVWEALIPSMGYMAQLRNLRNWDEAGVSDEVAAKVAARLADPEQVARSRQLPMRFLSAYRAAPSLRWGHALEKALEGSLANVPVLPGRTLVLVDTSGSMDSGFSSDGTLLRWDAAALFGIALAGRCERADIVSFSQATHWQGRDYPDSLVFPMRDHEPVLRAVERWKSDGYFIGAGTDTAGAVERHFAAHDRVVILTDEQGTGGDVGTALPASTPLYTWNLAGYRYGHAPSGSNNRHAFGGLSDSAFTMIPLIEAGARAEWPF</sequence>
<keyword evidence="4" id="KW-0479">Metal-binding</keyword>
<feature type="domain" description="TROVE" evidence="8">
    <location>
        <begin position="32"/>
        <end position="366"/>
    </location>
</feature>
<evidence type="ECO:0000256" key="7">
    <source>
        <dbReference type="SAM" id="MobiDB-lite"/>
    </source>
</evidence>
<dbReference type="Pfam" id="PF05731">
    <property type="entry name" value="TROVE"/>
    <property type="match status" value="1"/>
</dbReference>
<feature type="region of interest" description="Disordered" evidence="7">
    <location>
        <begin position="20"/>
        <end position="40"/>
    </location>
</feature>
<evidence type="ECO:0000256" key="4">
    <source>
        <dbReference type="ARBA" id="ARBA00022723"/>
    </source>
</evidence>
<dbReference type="SUPFAM" id="SSF53300">
    <property type="entry name" value="vWA-like"/>
    <property type="match status" value="1"/>
</dbReference>
<dbReference type="GO" id="GO:0005737">
    <property type="term" value="C:cytoplasm"/>
    <property type="evidence" value="ECO:0007669"/>
    <property type="project" value="UniProtKB-SubCell"/>
</dbReference>
<feature type="compositionally biased region" description="Polar residues" evidence="7">
    <location>
        <begin position="20"/>
        <end position="31"/>
    </location>
</feature>
<dbReference type="RefSeq" id="WP_067517917.1">
    <property type="nucleotide sequence ID" value="NZ_JABELX010000003.1"/>
</dbReference>
<evidence type="ECO:0000256" key="5">
    <source>
        <dbReference type="ARBA" id="ARBA00022884"/>
    </source>
</evidence>
<dbReference type="Gene3D" id="3.40.50.410">
    <property type="entry name" value="von Willebrand factor, type A domain"/>
    <property type="match status" value="1"/>
</dbReference>
<gene>
    <name evidence="9" type="ORF">HLB23_08695</name>
</gene>
<dbReference type="Proteomes" id="UP000586827">
    <property type="component" value="Unassembled WGS sequence"/>
</dbReference>
<comment type="similarity">
    <text evidence="2">Belongs to the Ro 60 kDa family.</text>
</comment>
<dbReference type="AlphaFoldDB" id="A0A849C4Q5"/>
<accession>A0A849C4Q5</accession>
<dbReference type="EMBL" id="JABELX010000003">
    <property type="protein sequence ID" value="NNH69939.1"/>
    <property type="molecule type" value="Genomic_DNA"/>
</dbReference>
<evidence type="ECO:0000313" key="9">
    <source>
        <dbReference type="EMBL" id="NNH69939.1"/>
    </source>
</evidence>
<dbReference type="InterPro" id="IPR008858">
    <property type="entry name" value="TROVE_dom"/>
</dbReference>
<dbReference type="GO" id="GO:0046872">
    <property type="term" value="F:metal ion binding"/>
    <property type="evidence" value="ECO:0007669"/>
    <property type="project" value="UniProtKB-KW"/>
</dbReference>
<proteinExistence type="inferred from homology"/>
<keyword evidence="6" id="KW-0687">Ribonucleoprotein</keyword>